<reference evidence="10 11" key="1">
    <citation type="submission" date="2017-10" db="EMBL/GenBank/DDBJ databases">
        <title>Draft genome sequences of strains TRE 1, TRE 9, TRE H and TRI 7, isolated from tamarins, belonging to four potential novel Bifidobacterium species.</title>
        <authorList>
            <person name="Mattarelli P."/>
            <person name="Modesto M."/>
            <person name="Puglisi E."/>
            <person name="Morelli L."/>
            <person name="Spezio C."/>
            <person name="Bonetti A."/>
            <person name="Sandri C."/>
        </authorList>
    </citation>
    <scope>NUCLEOTIDE SEQUENCE [LARGE SCALE GENOMIC DNA]</scope>
    <source>
        <strain evidence="11">TRE1</strain>
    </source>
</reference>
<dbReference type="GO" id="GO:0004553">
    <property type="term" value="F:hydrolase activity, hydrolyzing O-glycosyl compounds"/>
    <property type="evidence" value="ECO:0007669"/>
    <property type="project" value="InterPro"/>
</dbReference>
<dbReference type="InterPro" id="IPR006101">
    <property type="entry name" value="Glyco_hydro_2"/>
</dbReference>
<feature type="domain" description="DUF4982" evidence="7">
    <location>
        <begin position="646"/>
        <end position="731"/>
    </location>
</feature>
<name>A0A2M9H7D3_9BIFI</name>
<dbReference type="InterPro" id="IPR008979">
    <property type="entry name" value="Galactose-bd-like_sf"/>
</dbReference>
<protein>
    <recommendedName>
        <fullName evidence="12">Beta-galactosidase</fullName>
    </recommendedName>
</protein>
<evidence type="ECO:0000259" key="8">
    <source>
        <dbReference type="Pfam" id="PF18565"/>
    </source>
</evidence>
<evidence type="ECO:0008006" key="12">
    <source>
        <dbReference type="Google" id="ProtNLM"/>
    </source>
</evidence>
<dbReference type="SUPFAM" id="SSF49303">
    <property type="entry name" value="beta-Galactosidase/glucuronidase domain"/>
    <property type="match status" value="1"/>
</dbReference>
<dbReference type="InterPro" id="IPR006102">
    <property type="entry name" value="Ig-like_GH2"/>
</dbReference>
<dbReference type="Pfam" id="PF07532">
    <property type="entry name" value="Big_4"/>
    <property type="match status" value="2"/>
</dbReference>
<dbReference type="GO" id="GO:0005975">
    <property type="term" value="P:carbohydrate metabolic process"/>
    <property type="evidence" value="ECO:0007669"/>
    <property type="project" value="InterPro"/>
</dbReference>
<evidence type="ECO:0000313" key="11">
    <source>
        <dbReference type="Proteomes" id="UP000229095"/>
    </source>
</evidence>
<dbReference type="Pfam" id="PF02836">
    <property type="entry name" value="Glyco_hydro_2_C"/>
    <property type="match status" value="1"/>
</dbReference>
<keyword evidence="3" id="KW-0326">Glycosidase</keyword>
<evidence type="ECO:0000259" key="7">
    <source>
        <dbReference type="Pfam" id="PF16355"/>
    </source>
</evidence>
<evidence type="ECO:0000256" key="2">
    <source>
        <dbReference type="ARBA" id="ARBA00022801"/>
    </source>
</evidence>
<feature type="domain" description="Beta-mannosidase-like galactose-binding" evidence="9">
    <location>
        <begin position="72"/>
        <end position="142"/>
    </location>
</feature>
<dbReference type="Pfam" id="PF16355">
    <property type="entry name" value="DUF4982"/>
    <property type="match status" value="1"/>
</dbReference>
<evidence type="ECO:0000259" key="4">
    <source>
        <dbReference type="Pfam" id="PF00703"/>
    </source>
</evidence>
<evidence type="ECO:0000259" key="5">
    <source>
        <dbReference type="Pfam" id="PF02836"/>
    </source>
</evidence>
<evidence type="ECO:0000256" key="1">
    <source>
        <dbReference type="ARBA" id="ARBA00007401"/>
    </source>
</evidence>
<dbReference type="InterPro" id="IPR040605">
    <property type="entry name" value="Glyco_hydro2_dom5"/>
</dbReference>
<evidence type="ECO:0000256" key="3">
    <source>
        <dbReference type="ARBA" id="ARBA00023295"/>
    </source>
</evidence>
<dbReference type="InterPro" id="IPR006103">
    <property type="entry name" value="Glyco_hydro_2_cat"/>
</dbReference>
<dbReference type="RefSeq" id="WP_100511492.1">
    <property type="nucleotide sequence ID" value="NZ_PEBI01000004.1"/>
</dbReference>
<feature type="domain" description="Bacterial Ig-like" evidence="6">
    <location>
        <begin position="897"/>
        <end position="949"/>
    </location>
</feature>
<dbReference type="SUPFAM" id="SSF51445">
    <property type="entry name" value="(Trans)glycosidases"/>
    <property type="match status" value="1"/>
</dbReference>
<feature type="domain" description="Glycoside hydrolase family 2" evidence="8">
    <location>
        <begin position="756"/>
        <end position="848"/>
    </location>
</feature>
<sequence length="1601" mass="173575">MATDINHGGTDIPRVSDFNDGWKFHRGVSSGAQQESFDDTSWRDVRLPHDFGVEGAFSKLARSTVGFLRTGEGWYRKTFEAPEAWRGRRVSLSFDGVMELAEIWVNGEKLAEHHNGYAPFFVDVTDALRFDAPNVLAIHTNTPEPCSRWYPGAGLYRGVELVVTDRVHVRDWGVRIATPTLEDDVKLDVAKVHAETWLVNETSSPVDVTLHSTVLDADGAPASSSESSFTLNPGTSADVESHMPVSQLIMVSKPHLWSTDDPYQYTLRTDVVVGGKVVDRVDTRFGLRWVGMSSETGLSLNGVRMKIAGMCMHHDLGSLGAAVYRRAVVRQLEILKEAGVNAIRTSHNIGSKIQVEEASRMGLLVLEELADMWTAPKDRNDYSNYFLAASATDLEAMIGRDRNEPSVFMWSLGNEVAWQESELPLAERLVAVAHAADPTRPVCINDSSYLSKGIDGIGNEIHKRMDVRGYSYASEDHLVAIHAKHPNDLIINSESGCSLGSRGYYVYPTDVPDGVRGTEFPFEPGRQPWDDDTYEITSYDITANRGTPIRKDFMRSMNLDFHMGEFTWTGFDYIGEPAPYIGNFYWNDQSQTESDGTVLAPKTAYYGIVDSAGFPKDEWWLYRSLWTDPDDAPMVHLLPHWNWRQGEPVQVWAYSNAAKVELFLNGRSLGVREFEPHATGFHIDTAHPDKPFEYRFAKGDPRDSIYLHWDVAFEPGELKAVAYDADGDEVAQDVLHTAGSPAAVRLTPDRAVLHSGETSANDRDMSFVTADIVDADGTICPDADDRLTFTVENGVILGTDNGYQASTEAFQLPVRKAYRGKALAIVASDGSGRPIIVRAKANGIDAGETVIDVKAASAVESVPASAARETVAAEDAASHDGKRPRVRRPFAVVPHTAAVAAGTVPSLPDNATVVYDDGGKRSGHVTWQMPDDHDWSGVGLVTVRGAVADPDGAVDGGLATEAAIRVLDAGEDASSSVLLDDLHVNGATIDGFAPDRRHYTLSLPYDAGAPAFEPIARDNAAAAVIPPVDPANGRYLIEITSEDHSRGATIDVTVVTQPAPIDSISAHLADVAGLIEDRSAALAIEARDVLGRPIDVADLDLHIDIDDPSVLAVVGGNDADGNAAGLAVAGTLAGETELTVHAAYAGATVISSPLPVTVGKAAYEKRPVAAEPVRVRCEVGEWPDLPSLVTVRFDHGLDATMPVTWSADGDLWQTVGEHDITGTITGPGGFDAADVVAKATVGVVDVIAVQKTSAATVTGIVPDLAETTPTVRVWWSDGLAEERPVVWHDALPEDYGRPGSFTMAGDVDGIDAKAEATVRVTDEYTKNRDLFSFRNDVYPTVEASYTNPDPKMMEDVSNLMDGTVSYTARAGYNLKNRWSTYGDPSREAWLEYRFGYGTETPFMLNSFTIYYCLEGKDVALPQDVRVLAWDGGTGDDGEWKPVTNLRTHDKPVEQQGSAGWIYGSFGDKTKSEKIDHGLERTYTFDMVKTSRIRIEFTANEGECVAITEIRGDAQVAVVNESCALAGLAVDGVDVPGFSPDVESYTVARGDDDGHVPNIEPRPAGDNAAVTVVPPVTGGDAVLVELTAENGVTKRTYTVRFA</sequence>
<dbReference type="PANTHER" id="PTHR42732:SF1">
    <property type="entry name" value="BETA-MANNOSIDASE"/>
    <property type="match status" value="1"/>
</dbReference>
<dbReference type="InterPro" id="IPR017853">
    <property type="entry name" value="GH"/>
</dbReference>
<dbReference type="Gene3D" id="2.60.40.10">
    <property type="entry name" value="Immunoglobulins"/>
    <property type="match status" value="3"/>
</dbReference>
<evidence type="ECO:0000313" key="10">
    <source>
        <dbReference type="EMBL" id="PJM72706.1"/>
    </source>
</evidence>
<dbReference type="PRINTS" id="PR00132">
    <property type="entry name" value="GLHYDRLASE2"/>
</dbReference>
<proteinExistence type="inferred from homology"/>
<dbReference type="InterPro" id="IPR054593">
    <property type="entry name" value="Beta-mannosidase-like_N2"/>
</dbReference>
<gene>
    <name evidence="10" type="ORF">CS006_09100</name>
</gene>
<dbReference type="Proteomes" id="UP000229095">
    <property type="component" value="Unassembled WGS sequence"/>
</dbReference>
<dbReference type="EMBL" id="PEBI01000004">
    <property type="protein sequence ID" value="PJM72706.1"/>
    <property type="molecule type" value="Genomic_DNA"/>
</dbReference>
<dbReference type="Gene3D" id="2.60.120.260">
    <property type="entry name" value="Galactose-binding domain-like"/>
    <property type="match status" value="2"/>
</dbReference>
<feature type="domain" description="Glycoside hydrolase family 2 catalytic" evidence="5">
    <location>
        <begin position="298"/>
        <end position="500"/>
    </location>
</feature>
<dbReference type="InterPro" id="IPR011081">
    <property type="entry name" value="Big_4"/>
</dbReference>
<comment type="caution">
    <text evidence="10">The sequence shown here is derived from an EMBL/GenBank/DDBJ whole genome shotgun (WGS) entry which is preliminary data.</text>
</comment>
<organism evidence="10 11">
    <name type="scientific">Bifidobacterium primatium</name>
    <dbReference type="NCBI Taxonomy" id="2045438"/>
    <lineage>
        <taxon>Bacteria</taxon>
        <taxon>Bacillati</taxon>
        <taxon>Actinomycetota</taxon>
        <taxon>Actinomycetes</taxon>
        <taxon>Bifidobacteriales</taxon>
        <taxon>Bifidobacteriaceae</taxon>
        <taxon>Bifidobacterium</taxon>
    </lineage>
</organism>
<dbReference type="PANTHER" id="PTHR42732">
    <property type="entry name" value="BETA-GALACTOSIDASE"/>
    <property type="match status" value="1"/>
</dbReference>
<dbReference type="SUPFAM" id="SSF49785">
    <property type="entry name" value="Galactose-binding domain-like"/>
    <property type="match status" value="1"/>
</dbReference>
<comment type="similarity">
    <text evidence="1">Belongs to the glycosyl hydrolase 2 family.</text>
</comment>
<dbReference type="Pfam" id="PF18565">
    <property type="entry name" value="Glyco_hydro2_C5"/>
    <property type="match status" value="1"/>
</dbReference>
<dbReference type="OrthoDB" id="9762066at2"/>
<evidence type="ECO:0000259" key="9">
    <source>
        <dbReference type="Pfam" id="PF22666"/>
    </source>
</evidence>
<dbReference type="InterPro" id="IPR051913">
    <property type="entry name" value="GH2_Domain-Containing"/>
</dbReference>
<dbReference type="Pfam" id="PF00703">
    <property type="entry name" value="Glyco_hydro_2"/>
    <property type="match status" value="1"/>
</dbReference>
<accession>A0A2M9H7D3</accession>
<feature type="domain" description="Bacterial Ig-like" evidence="6">
    <location>
        <begin position="1171"/>
        <end position="1226"/>
    </location>
</feature>
<dbReference type="Gene3D" id="3.20.20.80">
    <property type="entry name" value="Glycosidases"/>
    <property type="match status" value="1"/>
</dbReference>
<feature type="domain" description="Glycoside hydrolase family 2 immunoglobulin-like beta-sandwich" evidence="4">
    <location>
        <begin position="177"/>
        <end position="288"/>
    </location>
</feature>
<keyword evidence="2" id="KW-0378">Hydrolase</keyword>
<keyword evidence="11" id="KW-1185">Reference proteome</keyword>
<dbReference type="InterPro" id="IPR013783">
    <property type="entry name" value="Ig-like_fold"/>
</dbReference>
<evidence type="ECO:0000259" key="6">
    <source>
        <dbReference type="Pfam" id="PF07532"/>
    </source>
</evidence>
<dbReference type="InterPro" id="IPR036156">
    <property type="entry name" value="Beta-gal/glucu_dom_sf"/>
</dbReference>
<dbReference type="InterPro" id="IPR032311">
    <property type="entry name" value="DUF4982"/>
</dbReference>
<dbReference type="Pfam" id="PF22666">
    <property type="entry name" value="Glyco_hydro_2_N2"/>
    <property type="match status" value="1"/>
</dbReference>